<evidence type="ECO:0000259" key="6">
    <source>
        <dbReference type="Pfam" id="PF02656"/>
    </source>
</evidence>
<accession>A0ABT2VKX3</accession>
<evidence type="ECO:0000256" key="2">
    <source>
        <dbReference type="ARBA" id="ARBA00022692"/>
    </source>
</evidence>
<evidence type="ECO:0000313" key="8">
    <source>
        <dbReference type="Proteomes" id="UP001209257"/>
    </source>
</evidence>
<feature type="transmembrane region" description="Helical" evidence="5">
    <location>
        <begin position="99"/>
        <end position="121"/>
    </location>
</feature>
<dbReference type="InterPro" id="IPR003807">
    <property type="entry name" value="DUF202"/>
</dbReference>
<keyword evidence="3 5" id="KW-1133">Transmembrane helix</keyword>
<keyword evidence="4 5" id="KW-0472">Membrane</keyword>
<evidence type="ECO:0000256" key="4">
    <source>
        <dbReference type="ARBA" id="ARBA00023136"/>
    </source>
</evidence>
<dbReference type="RefSeq" id="WP_262992646.1">
    <property type="nucleotide sequence ID" value="NZ_JAOTJC010000006.1"/>
</dbReference>
<organism evidence="7 8">
    <name type="scientific">Alteromonas salexigens</name>
    <dbReference type="NCBI Taxonomy" id="2982530"/>
    <lineage>
        <taxon>Bacteria</taxon>
        <taxon>Pseudomonadati</taxon>
        <taxon>Pseudomonadota</taxon>
        <taxon>Gammaproteobacteria</taxon>
        <taxon>Alteromonadales</taxon>
        <taxon>Alteromonadaceae</taxon>
        <taxon>Alteromonas/Salinimonas group</taxon>
        <taxon>Alteromonas</taxon>
    </lineage>
</organism>
<keyword evidence="8" id="KW-1185">Reference proteome</keyword>
<feature type="transmembrane region" description="Helical" evidence="5">
    <location>
        <begin position="51"/>
        <end position="79"/>
    </location>
</feature>
<name>A0ABT2VKX3_9ALTE</name>
<evidence type="ECO:0000256" key="5">
    <source>
        <dbReference type="SAM" id="Phobius"/>
    </source>
</evidence>
<evidence type="ECO:0000313" key="7">
    <source>
        <dbReference type="EMBL" id="MCU7553951.1"/>
    </source>
</evidence>
<reference evidence="8" key="1">
    <citation type="submission" date="2023-07" db="EMBL/GenBank/DDBJ databases">
        <title>Study on multiphase classification of strain Alteromonas salexigens isolated from the Yellow Sea.</title>
        <authorList>
            <person name="Sun L."/>
        </authorList>
    </citation>
    <scope>NUCLEOTIDE SEQUENCE [LARGE SCALE GENOMIC DNA]</scope>
    <source>
        <strain evidence="8">ASW11-19</strain>
    </source>
</reference>
<sequence length="123" mass="13456">MSDLQDPRVLFAAERTLLAWNRTSLGLIAFGFVVERAGLLMQVLQPEQGALVTLSPAFILGLLFILFGGVCAMVSAWQFSRVLNTLNDNEIPPGYRPRWGMLANVIVAILGLSLAAVLLHLHQ</sequence>
<feature type="domain" description="DUF202" evidence="6">
    <location>
        <begin position="8"/>
        <end position="83"/>
    </location>
</feature>
<evidence type="ECO:0000256" key="1">
    <source>
        <dbReference type="ARBA" id="ARBA00004127"/>
    </source>
</evidence>
<keyword evidence="2 5" id="KW-0812">Transmembrane</keyword>
<evidence type="ECO:0000256" key="3">
    <source>
        <dbReference type="ARBA" id="ARBA00022989"/>
    </source>
</evidence>
<proteinExistence type="predicted"/>
<dbReference type="Pfam" id="PF02656">
    <property type="entry name" value="DUF202"/>
    <property type="match status" value="1"/>
</dbReference>
<comment type="subcellular location">
    <subcellularLocation>
        <location evidence="1">Endomembrane system</location>
        <topology evidence="1">Multi-pass membrane protein</topology>
    </subcellularLocation>
</comment>
<protein>
    <submittedName>
        <fullName evidence="7">DUF202 domain-containing protein</fullName>
    </submittedName>
</protein>
<gene>
    <name evidence="7" type="ORF">OCL06_05005</name>
</gene>
<comment type="caution">
    <text evidence="7">The sequence shown here is derived from an EMBL/GenBank/DDBJ whole genome shotgun (WGS) entry which is preliminary data.</text>
</comment>
<dbReference type="Proteomes" id="UP001209257">
    <property type="component" value="Unassembled WGS sequence"/>
</dbReference>
<dbReference type="EMBL" id="JAOTJC010000006">
    <property type="protein sequence ID" value="MCU7553951.1"/>
    <property type="molecule type" value="Genomic_DNA"/>
</dbReference>